<sequence>MKFREMAYKAAGRANAAVAGATRNYIAGIYPREEDITAGLITLLTNNFSGRKFADFKWSARIMNRGPGSANQEGKTGADMLLHVKIDTPTISYSKGVLIQAKRKDDGAALATADHTDLVNQCSKMLDISASSFVVNYSKKGMRFASASIVRDSSDKVLSNMCVWSSHRFFLELFRCPIGDPRITSARYDALPGVEIVGEGALDGYDFSDVD</sequence>
<evidence type="ECO:0000313" key="2">
    <source>
        <dbReference type="Proteomes" id="UP000727907"/>
    </source>
</evidence>
<organism evidence="1 2">
    <name type="scientific">Reyranella humidisoli</name>
    <dbReference type="NCBI Taxonomy" id="2849149"/>
    <lineage>
        <taxon>Bacteria</taxon>
        <taxon>Pseudomonadati</taxon>
        <taxon>Pseudomonadota</taxon>
        <taxon>Alphaproteobacteria</taxon>
        <taxon>Hyphomicrobiales</taxon>
        <taxon>Reyranellaceae</taxon>
        <taxon>Reyranella</taxon>
    </lineage>
</organism>
<dbReference type="RefSeq" id="WP_216965438.1">
    <property type="nucleotide sequence ID" value="NZ_JAHOPB010000002.1"/>
</dbReference>
<evidence type="ECO:0000313" key="1">
    <source>
        <dbReference type="EMBL" id="MBU8876558.1"/>
    </source>
</evidence>
<reference evidence="1 2" key="1">
    <citation type="submission" date="2021-06" db="EMBL/GenBank/DDBJ databases">
        <authorList>
            <person name="Lee D.H."/>
        </authorList>
    </citation>
    <scope>NUCLEOTIDE SEQUENCE [LARGE SCALE GENOMIC DNA]</scope>
    <source>
        <strain evidence="1 2">MMS21-HV4-11</strain>
    </source>
</reference>
<gene>
    <name evidence="1" type="ORF">KQ910_22485</name>
</gene>
<dbReference type="EMBL" id="JAHOPB010000002">
    <property type="protein sequence ID" value="MBU8876558.1"/>
    <property type="molecule type" value="Genomic_DNA"/>
</dbReference>
<keyword evidence="2" id="KW-1185">Reference proteome</keyword>
<accession>A0ABS6ITK2</accession>
<evidence type="ECO:0008006" key="3">
    <source>
        <dbReference type="Google" id="ProtNLM"/>
    </source>
</evidence>
<comment type="caution">
    <text evidence="1">The sequence shown here is derived from an EMBL/GenBank/DDBJ whole genome shotgun (WGS) entry which is preliminary data.</text>
</comment>
<proteinExistence type="predicted"/>
<dbReference type="Proteomes" id="UP000727907">
    <property type="component" value="Unassembled WGS sequence"/>
</dbReference>
<protein>
    <recommendedName>
        <fullName evidence="3">Restriction endonuclease</fullName>
    </recommendedName>
</protein>
<name>A0ABS6ITK2_9HYPH</name>